<dbReference type="SMART" id="SM00591">
    <property type="entry name" value="RWD"/>
    <property type="match status" value="1"/>
</dbReference>
<name>A0A913XJW0_EXADI</name>
<dbReference type="PANTHER" id="PTHR15955:SF8">
    <property type="entry name" value="RWD DOMAIN-CONTAINING PROTEIN 2B-RELATED"/>
    <property type="match status" value="1"/>
</dbReference>
<dbReference type="RefSeq" id="XP_020905460.1">
    <property type="nucleotide sequence ID" value="XM_021049801.2"/>
</dbReference>
<evidence type="ECO:0000313" key="3">
    <source>
        <dbReference type="Proteomes" id="UP000887567"/>
    </source>
</evidence>
<dbReference type="GeneID" id="110243676"/>
<accession>A0A913XJW0</accession>
<feature type="domain" description="RWD" evidence="1">
    <location>
        <begin position="17"/>
        <end position="148"/>
    </location>
</feature>
<dbReference type="OMA" id="IDAYMSF"/>
<dbReference type="Gene3D" id="3.10.110.10">
    <property type="entry name" value="Ubiquitin Conjugating Enzyme"/>
    <property type="match status" value="1"/>
</dbReference>
<dbReference type="Pfam" id="PF06544">
    <property type="entry name" value="Prp3_C"/>
    <property type="match status" value="1"/>
</dbReference>
<dbReference type="InterPro" id="IPR017359">
    <property type="entry name" value="Phi-like"/>
</dbReference>
<dbReference type="CDD" id="cd24163">
    <property type="entry name" value="RWDD2_C"/>
    <property type="match status" value="1"/>
</dbReference>
<organism evidence="2 3">
    <name type="scientific">Exaiptasia diaphana</name>
    <name type="common">Tropical sea anemone</name>
    <name type="synonym">Aiptasia pulchella</name>
    <dbReference type="NCBI Taxonomy" id="2652724"/>
    <lineage>
        <taxon>Eukaryota</taxon>
        <taxon>Metazoa</taxon>
        <taxon>Cnidaria</taxon>
        <taxon>Anthozoa</taxon>
        <taxon>Hexacorallia</taxon>
        <taxon>Actiniaria</taxon>
        <taxon>Aiptasiidae</taxon>
        <taxon>Exaiptasia</taxon>
    </lineage>
</organism>
<reference evidence="2" key="1">
    <citation type="submission" date="2022-11" db="UniProtKB">
        <authorList>
            <consortium name="EnsemblMetazoa"/>
        </authorList>
    </citation>
    <scope>IDENTIFICATION</scope>
</reference>
<dbReference type="InterPro" id="IPR059181">
    <property type="entry name" value="RWDD2A-B_C"/>
</dbReference>
<dbReference type="CDD" id="cd23829">
    <property type="entry name" value="RWD_RWDD2"/>
    <property type="match status" value="1"/>
</dbReference>
<dbReference type="PROSITE" id="PS50908">
    <property type="entry name" value="RWD"/>
    <property type="match status" value="1"/>
</dbReference>
<dbReference type="AlphaFoldDB" id="A0A913XJW0"/>
<proteinExistence type="predicted"/>
<evidence type="ECO:0000313" key="2">
    <source>
        <dbReference type="EnsemblMetazoa" id="XP_020905460.1"/>
    </source>
</evidence>
<dbReference type="PIRSF" id="PIRSF038021">
    <property type="entry name" value="UCP038021_RWDD2"/>
    <property type="match status" value="1"/>
</dbReference>
<dbReference type="InterPro" id="IPR016135">
    <property type="entry name" value="UBQ-conjugating_enzyme/RWD"/>
</dbReference>
<dbReference type="Proteomes" id="UP000887567">
    <property type="component" value="Unplaced"/>
</dbReference>
<dbReference type="SUPFAM" id="SSF54495">
    <property type="entry name" value="UBC-like"/>
    <property type="match status" value="1"/>
</dbReference>
<dbReference type="PANTHER" id="PTHR15955">
    <property type="entry name" value="RWD DOMAIN CONTAINING PROTEIN 2"/>
    <property type="match status" value="1"/>
</dbReference>
<dbReference type="OrthoDB" id="432412at2759"/>
<dbReference type="Pfam" id="PF05773">
    <property type="entry name" value="RWD"/>
    <property type="match status" value="1"/>
</dbReference>
<dbReference type="InterPro" id="IPR006575">
    <property type="entry name" value="RWD_dom"/>
</dbReference>
<sequence length="301" mass="35194">MADQLSVYVENLELQLSEVEMLQSMFPDGEEFKLDDPGVLLDVQDFISGKKKELPLHISFNLRIECDSMEGRQNGSGNELNILDLFCSLKHEYPNEKPDVFVRAPRYMDRDVQKELNKDLESHLLSLEQGELCIVEAVQWLKDNARVYFKKCKKELKNSNSLTQNSKNEGVFVRMWMYMHHIYSKTKRKIILDWSSDYNLTGFSLPGKPGVVCIEGNECDVEEYYSKLRRLNWKKITCRHRQVGDKSHGIDEQRIFKGFEELAFDVHGTRESHMDMGQFYHYLEEHNLGEMFTVLFGVEGK</sequence>
<dbReference type="EnsemblMetazoa" id="XM_021049801.2">
    <property type="protein sequence ID" value="XP_020905460.1"/>
    <property type="gene ID" value="LOC110243676"/>
</dbReference>
<dbReference type="InterPro" id="IPR010541">
    <property type="entry name" value="Prp3_C"/>
</dbReference>
<evidence type="ECO:0000259" key="1">
    <source>
        <dbReference type="PROSITE" id="PS50908"/>
    </source>
</evidence>
<dbReference type="KEGG" id="epa:110243676"/>
<protein>
    <recommendedName>
        <fullName evidence="1">RWD domain-containing protein</fullName>
    </recommendedName>
</protein>
<keyword evidence="3" id="KW-1185">Reference proteome</keyword>